<accession>X1H8E0</accession>
<dbReference type="EMBL" id="BARU01024790">
    <property type="protein sequence ID" value="GAH53350.1"/>
    <property type="molecule type" value="Genomic_DNA"/>
</dbReference>
<evidence type="ECO:0000313" key="1">
    <source>
        <dbReference type="EMBL" id="GAH53350.1"/>
    </source>
</evidence>
<gene>
    <name evidence="1" type="ORF">S03H2_40029</name>
</gene>
<organism evidence="1">
    <name type="scientific">marine sediment metagenome</name>
    <dbReference type="NCBI Taxonomy" id="412755"/>
    <lineage>
        <taxon>unclassified sequences</taxon>
        <taxon>metagenomes</taxon>
        <taxon>ecological metagenomes</taxon>
    </lineage>
</organism>
<feature type="non-terminal residue" evidence="1">
    <location>
        <position position="1"/>
    </location>
</feature>
<name>X1H8E0_9ZZZZ</name>
<dbReference type="AlphaFoldDB" id="X1H8E0"/>
<protein>
    <recommendedName>
        <fullName evidence="2">Transposase IS4-like domain-containing protein</fullName>
    </recommendedName>
</protein>
<evidence type="ECO:0008006" key="2">
    <source>
        <dbReference type="Google" id="ProtNLM"/>
    </source>
</evidence>
<comment type="caution">
    <text evidence="1">The sequence shown here is derived from an EMBL/GenBank/DDBJ whole genome shotgun (WGS) entry which is preliminary data.</text>
</comment>
<proteinExistence type="predicted"/>
<sequence length="223" mass="25392">LQISTERLVASTLDKKGSVIGFKEEERKIICKIEPEGQIHLGLMEASRTLGKLRSKKPYLEPDTPLGKVEEIKWSTPKVLLDETQNLQRLGLLKAGLEHVAKGQKKVPIIVKFLDYLLSLGFELNFVMMDREFYNAELVDEIKGMKGNVLIPSKAYKRIKQIIEEYLQGTGNRVRKYTFSSAPGPKFQFFRNVYLILGAKKGHTLLSVKREFQKIPNAVFIAI</sequence>
<reference evidence="1" key="1">
    <citation type="journal article" date="2014" name="Front. Microbiol.">
        <title>High frequency of phylogenetically diverse reductive dehalogenase-homologous genes in deep subseafloor sedimentary metagenomes.</title>
        <authorList>
            <person name="Kawai M."/>
            <person name="Futagami T."/>
            <person name="Toyoda A."/>
            <person name="Takaki Y."/>
            <person name="Nishi S."/>
            <person name="Hori S."/>
            <person name="Arai W."/>
            <person name="Tsubouchi T."/>
            <person name="Morono Y."/>
            <person name="Uchiyama I."/>
            <person name="Ito T."/>
            <person name="Fujiyama A."/>
            <person name="Inagaki F."/>
            <person name="Takami H."/>
        </authorList>
    </citation>
    <scope>NUCLEOTIDE SEQUENCE</scope>
    <source>
        <strain evidence="1">Expedition CK06-06</strain>
    </source>
</reference>